<dbReference type="Pfam" id="PF13920">
    <property type="entry name" value="zf-C3HC4_3"/>
    <property type="match status" value="1"/>
</dbReference>
<evidence type="ECO:0000256" key="3">
    <source>
        <dbReference type="PROSITE-ProRule" id="PRU00175"/>
    </source>
</evidence>
<dbReference type="OrthoDB" id="1630758at2759"/>
<feature type="domain" description="RING-type" evidence="4">
    <location>
        <begin position="167"/>
        <end position="209"/>
    </location>
</feature>
<keyword evidence="2" id="KW-0862">Zinc</keyword>
<reference evidence="5 6" key="2">
    <citation type="submission" date="2018-11" db="EMBL/GenBank/DDBJ databases">
        <authorList>
            <consortium name="Pathogen Informatics"/>
        </authorList>
    </citation>
    <scope>NUCLEOTIDE SEQUENCE [LARGE SCALE GENOMIC DNA]</scope>
    <source>
        <strain evidence="5 6">MHpl1</strain>
    </source>
</reference>
<sequence>MELAQYYYDPYNKESSAVTICDANITEYLSRKHSVLHVCFLKNLRRVPIIGFVSYNYDDVWEIDFGQLKNFYSPINFFGKATDAKWLGKDIATGDVVQIEFKICADVLYFRLGKDRKHWTCPLRTRFDPSIKVSLVVETPKKNFVVLRDDLYLDYVLNGNPRTFRTCTSCYEEDDKNRIVVAECGHYMCSNCWKKWVRSKPMSNCWVCSKTIERYVYARFRDSPCPVDHCRSGDTPRDYVLVPCGCVTRCVMKSSDGTKTICPYEVCGRSVEAQWPLYGH</sequence>
<proteinExistence type="predicted"/>
<dbReference type="WBParaSite" id="HPLM_0001196801-mRNA-1">
    <property type="protein sequence ID" value="HPLM_0001196801-mRNA-1"/>
    <property type="gene ID" value="HPLM_0001196801"/>
</dbReference>
<dbReference type="InterPro" id="IPR013083">
    <property type="entry name" value="Znf_RING/FYVE/PHD"/>
</dbReference>
<dbReference type="Gene3D" id="3.30.40.10">
    <property type="entry name" value="Zinc/RING finger domain, C3HC4 (zinc finger)"/>
    <property type="match status" value="1"/>
</dbReference>
<keyword evidence="6" id="KW-1185">Reference proteome</keyword>
<evidence type="ECO:0000256" key="1">
    <source>
        <dbReference type="ARBA" id="ARBA00022771"/>
    </source>
</evidence>
<keyword evidence="1 3" id="KW-0479">Metal-binding</keyword>
<dbReference type="GO" id="GO:0008270">
    <property type="term" value="F:zinc ion binding"/>
    <property type="evidence" value="ECO:0007669"/>
    <property type="project" value="UniProtKB-KW"/>
</dbReference>
<dbReference type="EMBL" id="UZAF01017720">
    <property type="protein sequence ID" value="VDO44327.1"/>
    <property type="molecule type" value="Genomic_DNA"/>
</dbReference>
<evidence type="ECO:0000313" key="5">
    <source>
        <dbReference type="EMBL" id="VDO44327.1"/>
    </source>
</evidence>
<evidence type="ECO:0000259" key="4">
    <source>
        <dbReference type="PROSITE" id="PS50089"/>
    </source>
</evidence>
<dbReference type="SUPFAM" id="SSF57850">
    <property type="entry name" value="RING/U-box"/>
    <property type="match status" value="1"/>
</dbReference>
<reference evidence="7" key="1">
    <citation type="submission" date="2016-04" db="UniProtKB">
        <authorList>
            <consortium name="WormBaseParasite"/>
        </authorList>
    </citation>
    <scope>IDENTIFICATION</scope>
</reference>
<evidence type="ECO:0000256" key="2">
    <source>
        <dbReference type="ARBA" id="ARBA00022833"/>
    </source>
</evidence>
<dbReference type="OMA" id="TICDANI"/>
<organism evidence="7">
    <name type="scientific">Haemonchus placei</name>
    <name type="common">Barber's pole worm</name>
    <dbReference type="NCBI Taxonomy" id="6290"/>
    <lineage>
        <taxon>Eukaryota</taxon>
        <taxon>Metazoa</taxon>
        <taxon>Ecdysozoa</taxon>
        <taxon>Nematoda</taxon>
        <taxon>Chromadorea</taxon>
        <taxon>Rhabditida</taxon>
        <taxon>Rhabditina</taxon>
        <taxon>Rhabditomorpha</taxon>
        <taxon>Strongyloidea</taxon>
        <taxon>Trichostrongylidae</taxon>
        <taxon>Haemonchus</taxon>
    </lineage>
</organism>
<dbReference type="AlphaFoldDB" id="A0A0N4WLE5"/>
<dbReference type="InterPro" id="IPR001841">
    <property type="entry name" value="Znf_RING"/>
</dbReference>
<gene>
    <name evidence="5" type="ORF">HPLM_LOCUS11960</name>
</gene>
<keyword evidence="1 3" id="KW-0863">Zinc-finger</keyword>
<evidence type="ECO:0000313" key="6">
    <source>
        <dbReference type="Proteomes" id="UP000268014"/>
    </source>
</evidence>
<evidence type="ECO:0000313" key="7">
    <source>
        <dbReference type="WBParaSite" id="HPLM_0001196801-mRNA-1"/>
    </source>
</evidence>
<protein>
    <submittedName>
        <fullName evidence="7">RING-type domain-containing protein</fullName>
    </submittedName>
</protein>
<name>A0A0N4WLE5_HAEPC</name>
<dbReference type="Proteomes" id="UP000268014">
    <property type="component" value="Unassembled WGS sequence"/>
</dbReference>
<accession>A0A0N4WLE5</accession>
<dbReference type="PROSITE" id="PS50089">
    <property type="entry name" value="ZF_RING_2"/>
    <property type="match status" value="1"/>
</dbReference>